<evidence type="ECO:0000256" key="1">
    <source>
        <dbReference type="ARBA" id="ARBA00022553"/>
    </source>
</evidence>
<name>A0AB39XTR4_9BRAD</name>
<reference evidence="4" key="1">
    <citation type="submission" date="2024-08" db="EMBL/GenBank/DDBJ databases">
        <authorList>
            <person name="Chaddad Z."/>
            <person name="Lamrabet M."/>
            <person name="Bouhnik O."/>
            <person name="Alami S."/>
            <person name="Wipf D."/>
            <person name="Courty P.E."/>
            <person name="Missbah El Idrissi M."/>
        </authorList>
    </citation>
    <scope>NUCLEOTIDE SEQUENCE</scope>
    <source>
        <strain evidence="4">LLZ17</strain>
    </source>
</reference>
<dbReference type="InterPro" id="IPR050595">
    <property type="entry name" value="Bact_response_regulator"/>
</dbReference>
<dbReference type="AlphaFoldDB" id="A0AB39XTR4"/>
<organism evidence="4">
    <name type="scientific">Bradyrhizobium sp. LLZ17</name>
    <dbReference type="NCBI Taxonomy" id="3239388"/>
    <lineage>
        <taxon>Bacteria</taxon>
        <taxon>Pseudomonadati</taxon>
        <taxon>Pseudomonadota</taxon>
        <taxon>Alphaproteobacteria</taxon>
        <taxon>Hyphomicrobiales</taxon>
        <taxon>Nitrobacteraceae</taxon>
        <taxon>Bradyrhizobium</taxon>
    </lineage>
</organism>
<dbReference type="EMBL" id="CP165734">
    <property type="protein sequence ID" value="XDV61294.1"/>
    <property type="molecule type" value="Genomic_DNA"/>
</dbReference>
<feature type="domain" description="Response regulatory" evidence="3">
    <location>
        <begin position="10"/>
        <end position="122"/>
    </location>
</feature>
<dbReference type="InterPro" id="IPR011006">
    <property type="entry name" value="CheY-like_superfamily"/>
</dbReference>
<evidence type="ECO:0000313" key="4">
    <source>
        <dbReference type="EMBL" id="XDV61294.1"/>
    </source>
</evidence>
<dbReference type="GO" id="GO:0000160">
    <property type="term" value="P:phosphorelay signal transduction system"/>
    <property type="evidence" value="ECO:0007669"/>
    <property type="project" value="InterPro"/>
</dbReference>
<protein>
    <submittedName>
        <fullName evidence="4">Response regulator</fullName>
    </submittedName>
</protein>
<sequence length="133" mass="14599">MGQAQPYQATALIVEDDVMQREMLCLLLEESGFEVIQCESAEAAELVLDKNAGALCLMLTDVQLAGRMNGVELAHVAKDRNPKLDVVVTSGRPLMQALPDGAKFWAKPWAPLDVLREAEIAQLSERSALPWTH</sequence>
<feature type="modified residue" description="4-aspartylphosphate" evidence="2">
    <location>
        <position position="61"/>
    </location>
</feature>
<keyword evidence="1 2" id="KW-0597">Phosphoprotein</keyword>
<proteinExistence type="predicted"/>
<dbReference type="SMART" id="SM00448">
    <property type="entry name" value="REC"/>
    <property type="match status" value="1"/>
</dbReference>
<dbReference type="InterPro" id="IPR001789">
    <property type="entry name" value="Sig_transdc_resp-reg_receiver"/>
</dbReference>
<dbReference type="PANTHER" id="PTHR44591">
    <property type="entry name" value="STRESS RESPONSE REGULATOR PROTEIN 1"/>
    <property type="match status" value="1"/>
</dbReference>
<dbReference type="PANTHER" id="PTHR44591:SF21">
    <property type="entry name" value="TWO-COMPONENT RESPONSE REGULATOR"/>
    <property type="match status" value="1"/>
</dbReference>
<dbReference type="RefSeq" id="WP_369726635.1">
    <property type="nucleotide sequence ID" value="NZ_CP165734.1"/>
</dbReference>
<accession>A0AB39XTR4</accession>
<gene>
    <name evidence="4" type="ORF">AB8Z38_29190</name>
</gene>
<dbReference type="Pfam" id="PF00072">
    <property type="entry name" value="Response_reg"/>
    <property type="match status" value="1"/>
</dbReference>
<evidence type="ECO:0000256" key="2">
    <source>
        <dbReference type="PROSITE-ProRule" id="PRU00169"/>
    </source>
</evidence>
<dbReference type="Gene3D" id="3.40.50.2300">
    <property type="match status" value="1"/>
</dbReference>
<dbReference type="SUPFAM" id="SSF52172">
    <property type="entry name" value="CheY-like"/>
    <property type="match status" value="1"/>
</dbReference>
<evidence type="ECO:0000259" key="3">
    <source>
        <dbReference type="PROSITE" id="PS50110"/>
    </source>
</evidence>
<dbReference type="PROSITE" id="PS50110">
    <property type="entry name" value="RESPONSE_REGULATORY"/>
    <property type="match status" value="1"/>
</dbReference>